<evidence type="ECO:0000256" key="2">
    <source>
        <dbReference type="SAM" id="SignalP"/>
    </source>
</evidence>
<proteinExistence type="predicted"/>
<keyword evidence="1" id="KW-0472">Membrane</keyword>
<keyword evidence="1" id="KW-0812">Transmembrane</keyword>
<feature type="signal peptide" evidence="2">
    <location>
        <begin position="1"/>
        <end position="21"/>
    </location>
</feature>
<feature type="transmembrane region" description="Helical" evidence="1">
    <location>
        <begin position="151"/>
        <end position="175"/>
    </location>
</feature>
<gene>
    <name evidence="3" type="ORF">DB88DRAFT_285858</name>
</gene>
<keyword evidence="2" id="KW-0732">Signal</keyword>
<dbReference type="Proteomes" id="UP001182556">
    <property type="component" value="Unassembled WGS sequence"/>
</dbReference>
<reference evidence="3" key="1">
    <citation type="submission" date="2023-02" db="EMBL/GenBank/DDBJ databases">
        <title>Identification and recombinant expression of a fungal hydrolase from Papiliotrema laurentii that hydrolyzes apple cutin and clears colloidal polyester polyurethane.</title>
        <authorList>
            <consortium name="DOE Joint Genome Institute"/>
            <person name="Roman V.A."/>
            <person name="Bojanowski C."/>
            <person name="Crable B.R."/>
            <person name="Wagner D.N."/>
            <person name="Hung C.S."/>
            <person name="Nadeau L.J."/>
            <person name="Schratz L."/>
            <person name="Haridas S."/>
            <person name="Pangilinan J."/>
            <person name="Lipzen A."/>
            <person name="Na H."/>
            <person name="Yan M."/>
            <person name="Ng V."/>
            <person name="Grigoriev I.V."/>
            <person name="Spatafora J.W."/>
            <person name="Barlow D."/>
            <person name="Biffinger J."/>
            <person name="Kelley-Loughnane N."/>
            <person name="Varaljay V.A."/>
            <person name="Crookes-Goodson W.J."/>
        </authorList>
    </citation>
    <scope>NUCLEOTIDE SEQUENCE</scope>
    <source>
        <strain evidence="3">5307AH</strain>
    </source>
</reference>
<dbReference type="EMBL" id="JAODAN010000005">
    <property type="protein sequence ID" value="KAK1924410.1"/>
    <property type="molecule type" value="Genomic_DNA"/>
</dbReference>
<protein>
    <submittedName>
        <fullName evidence="3">Uncharacterized protein</fullName>
    </submittedName>
</protein>
<feature type="chain" id="PRO_5042014032" evidence="2">
    <location>
        <begin position="22"/>
        <end position="182"/>
    </location>
</feature>
<feature type="transmembrane region" description="Helical" evidence="1">
    <location>
        <begin position="110"/>
        <end position="130"/>
    </location>
</feature>
<organism evidence="3 4">
    <name type="scientific">Papiliotrema laurentii</name>
    <name type="common">Cryptococcus laurentii</name>
    <dbReference type="NCBI Taxonomy" id="5418"/>
    <lineage>
        <taxon>Eukaryota</taxon>
        <taxon>Fungi</taxon>
        <taxon>Dikarya</taxon>
        <taxon>Basidiomycota</taxon>
        <taxon>Agaricomycotina</taxon>
        <taxon>Tremellomycetes</taxon>
        <taxon>Tremellales</taxon>
        <taxon>Rhynchogastremaceae</taxon>
        <taxon>Papiliotrema</taxon>
    </lineage>
</organism>
<evidence type="ECO:0000256" key="1">
    <source>
        <dbReference type="SAM" id="Phobius"/>
    </source>
</evidence>
<accession>A0AAD9CZB4</accession>
<evidence type="ECO:0000313" key="3">
    <source>
        <dbReference type="EMBL" id="KAK1924410.1"/>
    </source>
</evidence>
<name>A0AAD9CZB4_PAPLA</name>
<comment type="caution">
    <text evidence="3">The sequence shown here is derived from an EMBL/GenBank/DDBJ whole genome shotgun (WGS) entry which is preliminary data.</text>
</comment>
<evidence type="ECO:0000313" key="4">
    <source>
        <dbReference type="Proteomes" id="UP001182556"/>
    </source>
</evidence>
<keyword evidence="4" id="KW-1185">Reference proteome</keyword>
<keyword evidence="1" id="KW-1133">Transmembrane helix</keyword>
<sequence>MSVCIILIRLAATPCPLGAAAKGIRMSFNAHGQGSRDRCILTIPVHQAMSRGPFLPTTQAMEKGHVETTDLSHALPDDRPDPAPNAYRQPVSDATLLLAVLFGASVGNLAAHPVLIISAWLGYALWAFYGDVVETLERRKERMTRQVGPRAAGMVVGAFRAFITIALVMLFIGFVKVVRLLW</sequence>
<dbReference type="AlphaFoldDB" id="A0AAD9CZB4"/>